<feature type="domain" description="C2H2-type" evidence="10">
    <location>
        <begin position="250"/>
        <end position="278"/>
    </location>
</feature>
<feature type="region of interest" description="Disordered" evidence="9">
    <location>
        <begin position="1"/>
        <end position="27"/>
    </location>
</feature>
<evidence type="ECO:0000256" key="9">
    <source>
        <dbReference type="SAM" id="MobiDB-lite"/>
    </source>
</evidence>
<evidence type="ECO:0000256" key="2">
    <source>
        <dbReference type="ARBA" id="ARBA00022723"/>
    </source>
</evidence>
<protein>
    <submittedName>
        <fullName evidence="11">ZnF_C2H2</fullName>
    </submittedName>
</protein>
<dbReference type="SMART" id="SM00355">
    <property type="entry name" value="ZnF_C2H2"/>
    <property type="match status" value="8"/>
</dbReference>
<feature type="domain" description="C2H2-type" evidence="10">
    <location>
        <begin position="70"/>
        <end position="100"/>
    </location>
</feature>
<dbReference type="InterPro" id="IPR036236">
    <property type="entry name" value="Znf_C2H2_sf"/>
</dbReference>
<feature type="domain" description="C2H2-type" evidence="10">
    <location>
        <begin position="214"/>
        <end position="241"/>
    </location>
</feature>
<dbReference type="PANTHER" id="PTHR46179">
    <property type="entry name" value="ZINC FINGER PROTEIN"/>
    <property type="match status" value="1"/>
</dbReference>
<evidence type="ECO:0000256" key="8">
    <source>
        <dbReference type="PROSITE-ProRule" id="PRU00042"/>
    </source>
</evidence>
<evidence type="ECO:0000313" key="11">
    <source>
        <dbReference type="EMBL" id="BES96292.1"/>
    </source>
</evidence>
<dbReference type="PANTHER" id="PTHR46179:SF13">
    <property type="entry name" value="C2H2-TYPE DOMAIN-CONTAINING PROTEIN"/>
    <property type="match status" value="1"/>
</dbReference>
<evidence type="ECO:0000256" key="5">
    <source>
        <dbReference type="ARBA" id="ARBA00023015"/>
    </source>
</evidence>
<dbReference type="PROSITE" id="PS50157">
    <property type="entry name" value="ZINC_FINGER_C2H2_2"/>
    <property type="match status" value="6"/>
</dbReference>
<name>A0ABN7B0N4_9HEMI</name>
<feature type="domain" description="C2H2-type" evidence="10">
    <location>
        <begin position="161"/>
        <end position="183"/>
    </location>
</feature>
<keyword evidence="4" id="KW-0862">Zinc</keyword>
<feature type="domain" description="C2H2-type" evidence="10">
    <location>
        <begin position="40"/>
        <end position="69"/>
    </location>
</feature>
<keyword evidence="7" id="KW-0539">Nucleus</keyword>
<keyword evidence="2" id="KW-0479">Metal-binding</keyword>
<keyword evidence="6" id="KW-0804">Transcription</keyword>
<evidence type="ECO:0000313" key="12">
    <source>
        <dbReference type="Proteomes" id="UP001307889"/>
    </source>
</evidence>
<dbReference type="Gene3D" id="3.30.160.60">
    <property type="entry name" value="Classic Zinc Finger"/>
    <property type="match status" value="6"/>
</dbReference>
<evidence type="ECO:0000256" key="6">
    <source>
        <dbReference type="ARBA" id="ARBA00023163"/>
    </source>
</evidence>
<evidence type="ECO:0000259" key="10">
    <source>
        <dbReference type="PROSITE" id="PS50157"/>
    </source>
</evidence>
<dbReference type="InterPro" id="IPR051061">
    <property type="entry name" value="Zinc_finger_trans_reg"/>
</dbReference>
<dbReference type="PROSITE" id="PS00028">
    <property type="entry name" value="ZINC_FINGER_C2H2_1"/>
    <property type="match status" value="6"/>
</dbReference>
<gene>
    <name evidence="11" type="ORF">NTJ_09101</name>
</gene>
<reference evidence="11 12" key="1">
    <citation type="submission" date="2023-09" db="EMBL/GenBank/DDBJ databases">
        <title>Nesidiocoris tenuis whole genome shotgun sequence.</title>
        <authorList>
            <person name="Shibata T."/>
            <person name="Shimoda M."/>
            <person name="Kobayashi T."/>
            <person name="Uehara T."/>
        </authorList>
    </citation>
    <scope>NUCLEOTIDE SEQUENCE [LARGE SCALE GENOMIC DNA]</scope>
    <source>
        <strain evidence="11 12">Japan</strain>
    </source>
</reference>
<keyword evidence="3 8" id="KW-0863">Zinc-finger</keyword>
<keyword evidence="5" id="KW-0805">Transcription regulation</keyword>
<keyword evidence="12" id="KW-1185">Reference proteome</keyword>
<dbReference type="Proteomes" id="UP001307889">
    <property type="component" value="Chromosome 7"/>
</dbReference>
<evidence type="ECO:0000256" key="1">
    <source>
        <dbReference type="ARBA" id="ARBA00004123"/>
    </source>
</evidence>
<organism evidence="11 12">
    <name type="scientific">Nesidiocoris tenuis</name>
    <dbReference type="NCBI Taxonomy" id="355587"/>
    <lineage>
        <taxon>Eukaryota</taxon>
        <taxon>Metazoa</taxon>
        <taxon>Ecdysozoa</taxon>
        <taxon>Arthropoda</taxon>
        <taxon>Hexapoda</taxon>
        <taxon>Insecta</taxon>
        <taxon>Pterygota</taxon>
        <taxon>Neoptera</taxon>
        <taxon>Paraneoptera</taxon>
        <taxon>Hemiptera</taxon>
        <taxon>Heteroptera</taxon>
        <taxon>Panheteroptera</taxon>
        <taxon>Cimicomorpha</taxon>
        <taxon>Miridae</taxon>
        <taxon>Dicyphina</taxon>
        <taxon>Nesidiocoris</taxon>
    </lineage>
</organism>
<evidence type="ECO:0000256" key="7">
    <source>
        <dbReference type="ARBA" id="ARBA00023242"/>
    </source>
</evidence>
<evidence type="ECO:0000256" key="3">
    <source>
        <dbReference type="ARBA" id="ARBA00022771"/>
    </source>
</evidence>
<feature type="domain" description="C2H2-type" evidence="10">
    <location>
        <begin position="133"/>
        <end position="160"/>
    </location>
</feature>
<dbReference type="EMBL" id="AP028915">
    <property type="protein sequence ID" value="BES96292.1"/>
    <property type="molecule type" value="Genomic_DNA"/>
</dbReference>
<dbReference type="Pfam" id="PF00096">
    <property type="entry name" value="zf-C2H2"/>
    <property type="match status" value="6"/>
</dbReference>
<dbReference type="SUPFAM" id="SSF57667">
    <property type="entry name" value="beta-beta-alpha zinc fingers"/>
    <property type="match status" value="4"/>
</dbReference>
<sequence length="351" mass="39618">MAYGSESEDSSGQTLGPDVAPELLNPSAPADAPKILKKVHKCSVEGCSAAFSRPWKLQAHISVHLGESPFVCDVPDCTKSYNSKQHLSRHKKMSHSSGLANSKVYPCTHEGCNAVLKTNQNLKKHLKRAHCPKVCPSCGERFLKTIQLKYHMQYHTGDFLHKCEDCDLQFARRTEYTRHMRTHLFQFCPRSGCPLVFPTWTAVRKHLKTHGPLYVCYHCGKPSNHKGNFRHHVVTHLPDPPSRPSNLRTYACDLCDQTLQGKQSLRRHMQTIHLNPKVRRAPAKGKDRKPRQDRGIPRKAVALDLLGVSSTTDMSEYLMEAHRQSTAAQEVLLDNSEDCSGVLEEDSMFFD</sequence>
<accession>A0ABN7B0N4</accession>
<evidence type="ECO:0000256" key="4">
    <source>
        <dbReference type="ARBA" id="ARBA00022833"/>
    </source>
</evidence>
<dbReference type="InterPro" id="IPR013087">
    <property type="entry name" value="Znf_C2H2_type"/>
</dbReference>
<comment type="subcellular location">
    <subcellularLocation>
        <location evidence="1">Nucleus</location>
    </subcellularLocation>
</comment>
<proteinExistence type="predicted"/>